<accession>A0A7W4UVR8</accession>
<feature type="coiled-coil region" evidence="1">
    <location>
        <begin position="5"/>
        <end position="32"/>
    </location>
</feature>
<reference evidence="3 4" key="1">
    <citation type="submission" date="2020-08" db="EMBL/GenBank/DDBJ databases">
        <title>Sequencing the genomes of 1000 actinobacteria strains.</title>
        <authorList>
            <person name="Klenk H.-P."/>
        </authorList>
    </citation>
    <scope>NUCLEOTIDE SEQUENCE [LARGE SCALE GENOMIC DNA]</scope>
    <source>
        <strain evidence="3 4">DSM 20146</strain>
    </source>
</reference>
<keyword evidence="1" id="KW-0175">Coiled coil</keyword>
<evidence type="ECO:0000313" key="3">
    <source>
        <dbReference type="EMBL" id="MBB2967108.1"/>
    </source>
</evidence>
<organism evidence="3 4">
    <name type="scientific">Leifsonia aquatica</name>
    <name type="common">Corynebacterium aquaticum</name>
    <dbReference type="NCBI Taxonomy" id="144185"/>
    <lineage>
        <taxon>Bacteria</taxon>
        <taxon>Bacillati</taxon>
        <taxon>Actinomycetota</taxon>
        <taxon>Actinomycetes</taxon>
        <taxon>Micrococcales</taxon>
        <taxon>Microbacteriaceae</taxon>
        <taxon>Leifsonia</taxon>
    </lineage>
</organism>
<comment type="caution">
    <text evidence="3">The sequence shown here is derived from an EMBL/GenBank/DDBJ whole genome shotgun (WGS) entry which is preliminary data.</text>
</comment>
<evidence type="ECO:0000313" key="4">
    <source>
        <dbReference type="Proteomes" id="UP000538196"/>
    </source>
</evidence>
<sequence length="89" mass="10139">MQLLEEYVNARVNAAEDARRQAEREMLRQVRERGIVVRWREALQARRIVRTSRRAGRVEETRRPVGVAGVAGAQATTEADERDLAGTPR</sequence>
<proteinExistence type="predicted"/>
<evidence type="ECO:0000256" key="1">
    <source>
        <dbReference type="SAM" id="Coils"/>
    </source>
</evidence>
<name>A0A7W4UVR8_LEIAQ</name>
<dbReference type="RefSeq" id="WP_183428373.1">
    <property type="nucleotide sequence ID" value="NZ_JACHVP010000001.1"/>
</dbReference>
<feature type="region of interest" description="Disordered" evidence="2">
    <location>
        <begin position="68"/>
        <end position="89"/>
    </location>
</feature>
<protein>
    <submittedName>
        <fullName evidence="3">Uncharacterized protein</fullName>
    </submittedName>
</protein>
<dbReference type="Proteomes" id="UP000538196">
    <property type="component" value="Unassembled WGS sequence"/>
</dbReference>
<dbReference type="AlphaFoldDB" id="A0A7W4UVR8"/>
<keyword evidence="4" id="KW-1185">Reference proteome</keyword>
<gene>
    <name evidence="3" type="ORF">FHX33_001840</name>
</gene>
<dbReference type="EMBL" id="JACHVP010000001">
    <property type="protein sequence ID" value="MBB2967108.1"/>
    <property type="molecule type" value="Genomic_DNA"/>
</dbReference>
<evidence type="ECO:0000256" key="2">
    <source>
        <dbReference type="SAM" id="MobiDB-lite"/>
    </source>
</evidence>